<feature type="compositionally biased region" description="Low complexity" evidence="1">
    <location>
        <begin position="42"/>
        <end position="54"/>
    </location>
</feature>
<protein>
    <submittedName>
        <fullName evidence="2">Uncharacterized protein</fullName>
    </submittedName>
</protein>
<dbReference type="InParanoid" id="E9HB64"/>
<dbReference type="PhylomeDB" id="E9HB64"/>
<dbReference type="EMBL" id="GL732614">
    <property type="protein sequence ID" value="EFX70997.1"/>
    <property type="molecule type" value="Genomic_DNA"/>
</dbReference>
<organism evidence="2 3">
    <name type="scientific">Daphnia pulex</name>
    <name type="common">Water flea</name>
    <dbReference type="NCBI Taxonomy" id="6669"/>
    <lineage>
        <taxon>Eukaryota</taxon>
        <taxon>Metazoa</taxon>
        <taxon>Ecdysozoa</taxon>
        <taxon>Arthropoda</taxon>
        <taxon>Crustacea</taxon>
        <taxon>Branchiopoda</taxon>
        <taxon>Diplostraca</taxon>
        <taxon>Cladocera</taxon>
        <taxon>Anomopoda</taxon>
        <taxon>Daphniidae</taxon>
        <taxon>Daphnia</taxon>
    </lineage>
</organism>
<keyword evidence="3" id="KW-1185">Reference proteome</keyword>
<dbReference type="HOGENOM" id="CLU_027380_0_0_1"/>
<evidence type="ECO:0000313" key="3">
    <source>
        <dbReference type="Proteomes" id="UP000000305"/>
    </source>
</evidence>
<dbReference type="OMA" id="FATWNEG"/>
<dbReference type="OrthoDB" id="5988618at2759"/>
<dbReference type="Proteomes" id="UP000000305">
    <property type="component" value="Unassembled WGS sequence"/>
</dbReference>
<dbReference type="AlphaFoldDB" id="E9HB64"/>
<evidence type="ECO:0000313" key="2">
    <source>
        <dbReference type="EMBL" id="EFX70997.1"/>
    </source>
</evidence>
<proteinExistence type="predicted"/>
<evidence type="ECO:0000256" key="1">
    <source>
        <dbReference type="SAM" id="MobiDB-lite"/>
    </source>
</evidence>
<dbReference type="PANTHER" id="PTHR33198:SF8">
    <property type="entry name" value="CCHC-TYPE DOMAIN-CONTAINING PROTEIN"/>
    <property type="match status" value="1"/>
</dbReference>
<reference evidence="2 3" key="1">
    <citation type="journal article" date="2011" name="Science">
        <title>The ecoresponsive genome of Daphnia pulex.</title>
        <authorList>
            <person name="Colbourne J.K."/>
            <person name="Pfrender M.E."/>
            <person name="Gilbert D."/>
            <person name="Thomas W.K."/>
            <person name="Tucker A."/>
            <person name="Oakley T.H."/>
            <person name="Tokishita S."/>
            <person name="Aerts A."/>
            <person name="Arnold G.J."/>
            <person name="Basu M.K."/>
            <person name="Bauer D.J."/>
            <person name="Caceres C.E."/>
            <person name="Carmel L."/>
            <person name="Casola C."/>
            <person name="Choi J.H."/>
            <person name="Detter J.C."/>
            <person name="Dong Q."/>
            <person name="Dusheyko S."/>
            <person name="Eads B.D."/>
            <person name="Frohlich T."/>
            <person name="Geiler-Samerotte K.A."/>
            <person name="Gerlach D."/>
            <person name="Hatcher P."/>
            <person name="Jogdeo S."/>
            <person name="Krijgsveld J."/>
            <person name="Kriventseva E.V."/>
            <person name="Kultz D."/>
            <person name="Laforsch C."/>
            <person name="Lindquist E."/>
            <person name="Lopez J."/>
            <person name="Manak J.R."/>
            <person name="Muller J."/>
            <person name="Pangilinan J."/>
            <person name="Patwardhan R.P."/>
            <person name="Pitluck S."/>
            <person name="Pritham E.J."/>
            <person name="Rechtsteiner A."/>
            <person name="Rho M."/>
            <person name="Rogozin I.B."/>
            <person name="Sakarya O."/>
            <person name="Salamov A."/>
            <person name="Schaack S."/>
            <person name="Shapiro H."/>
            <person name="Shiga Y."/>
            <person name="Skalitzky C."/>
            <person name="Smith Z."/>
            <person name="Souvorov A."/>
            <person name="Sung W."/>
            <person name="Tang Z."/>
            <person name="Tsuchiya D."/>
            <person name="Tu H."/>
            <person name="Vos H."/>
            <person name="Wang M."/>
            <person name="Wolf Y.I."/>
            <person name="Yamagata H."/>
            <person name="Yamada T."/>
            <person name="Ye Y."/>
            <person name="Shaw J.R."/>
            <person name="Andrews J."/>
            <person name="Crease T.J."/>
            <person name="Tang H."/>
            <person name="Lucas S.M."/>
            <person name="Robertson H.M."/>
            <person name="Bork P."/>
            <person name="Koonin E.V."/>
            <person name="Zdobnov E.M."/>
            <person name="Grigoriev I.V."/>
            <person name="Lynch M."/>
            <person name="Boore J.L."/>
        </authorList>
    </citation>
    <scope>NUCLEOTIDE SEQUENCE [LARGE SCALE GENOMIC DNA]</scope>
</reference>
<name>E9HB64_DAPPU</name>
<accession>E9HB64</accession>
<sequence>MLPFGISSDARFDSLERSLRLLAVQVGRLAAAPPESVSVPLPSVTGSVATTSSSARRHVPGGPPPVLPHSHRRVAPSNFEKMEHDISLRNFSTWRLQWQAYCRLEQLADHPVPTQSAASKTALSSQMLRTVEMTLGSYDEATTTPDAILDSIYAHLRAKRSIAIDRVEFEECRLTVGESFDEFYMRLRQIAAGANLCPSCHDSRFVTRIISGISDPETRRKLLAINPPDLLIYHTVNVCHSE</sequence>
<dbReference type="KEGG" id="dpx:DAPPUDRAFT_256218"/>
<gene>
    <name evidence="2" type="ORF">DAPPUDRAFT_256218</name>
</gene>
<feature type="region of interest" description="Disordered" evidence="1">
    <location>
        <begin position="42"/>
        <end position="71"/>
    </location>
</feature>
<dbReference type="PANTHER" id="PTHR33198">
    <property type="entry name" value="ANK_REP_REGION DOMAIN-CONTAINING PROTEIN-RELATED"/>
    <property type="match status" value="1"/>
</dbReference>